<accession>A0A0M3HUZ5</accession>
<protein>
    <submittedName>
        <fullName evidence="2">DOCKER domain-containing protein</fullName>
    </submittedName>
</protein>
<name>A0A0M3HUZ5_ASCLU</name>
<dbReference type="Proteomes" id="UP000036681">
    <property type="component" value="Unplaced"/>
</dbReference>
<keyword evidence="1" id="KW-1185">Reference proteome</keyword>
<dbReference type="AlphaFoldDB" id="A0A0M3HUZ5"/>
<dbReference type="WBParaSite" id="ALUE_0000669101-mRNA-1">
    <property type="protein sequence ID" value="ALUE_0000669101-mRNA-1"/>
    <property type="gene ID" value="ALUE_0000669101"/>
</dbReference>
<proteinExistence type="predicted"/>
<evidence type="ECO:0000313" key="1">
    <source>
        <dbReference type="Proteomes" id="UP000036681"/>
    </source>
</evidence>
<sequence>MHNGVFIKFPDLNTNESVPRWIQAHPNKVRQLDNAFILVRQSATLSTFPAEGNVFMSNAEPIEKEIDSSNAKYKFLYDQLWRQFNQLQLQVCRRERPVTKIAQPYTNPALISRLLFERDTSLQRMLVRYTSVSVYSDKRANCPLRSSSGPTMP</sequence>
<organism evidence="1 2">
    <name type="scientific">Ascaris lumbricoides</name>
    <name type="common">Giant roundworm</name>
    <dbReference type="NCBI Taxonomy" id="6252"/>
    <lineage>
        <taxon>Eukaryota</taxon>
        <taxon>Metazoa</taxon>
        <taxon>Ecdysozoa</taxon>
        <taxon>Nematoda</taxon>
        <taxon>Chromadorea</taxon>
        <taxon>Rhabditida</taxon>
        <taxon>Spirurina</taxon>
        <taxon>Ascaridomorpha</taxon>
        <taxon>Ascaridoidea</taxon>
        <taxon>Ascarididae</taxon>
        <taxon>Ascaris</taxon>
    </lineage>
</organism>
<evidence type="ECO:0000313" key="2">
    <source>
        <dbReference type="WBParaSite" id="ALUE_0000669101-mRNA-1"/>
    </source>
</evidence>
<reference evidence="2" key="1">
    <citation type="submission" date="2017-02" db="UniProtKB">
        <authorList>
            <consortium name="WormBaseParasite"/>
        </authorList>
    </citation>
    <scope>IDENTIFICATION</scope>
</reference>